<organism evidence="1 2">
    <name type="scientific">Caerostris darwini</name>
    <dbReference type="NCBI Taxonomy" id="1538125"/>
    <lineage>
        <taxon>Eukaryota</taxon>
        <taxon>Metazoa</taxon>
        <taxon>Ecdysozoa</taxon>
        <taxon>Arthropoda</taxon>
        <taxon>Chelicerata</taxon>
        <taxon>Arachnida</taxon>
        <taxon>Araneae</taxon>
        <taxon>Araneomorphae</taxon>
        <taxon>Entelegynae</taxon>
        <taxon>Araneoidea</taxon>
        <taxon>Araneidae</taxon>
        <taxon>Caerostris</taxon>
    </lineage>
</organism>
<evidence type="ECO:0000313" key="2">
    <source>
        <dbReference type="Proteomes" id="UP001054837"/>
    </source>
</evidence>
<keyword evidence="2" id="KW-1185">Reference proteome</keyword>
<protein>
    <submittedName>
        <fullName evidence="1">Uncharacterized protein</fullName>
    </submittedName>
</protein>
<name>A0AAV4RFD0_9ARAC</name>
<evidence type="ECO:0000313" key="1">
    <source>
        <dbReference type="EMBL" id="GIY19157.1"/>
    </source>
</evidence>
<gene>
    <name evidence="1" type="ORF">CDAR_265501</name>
</gene>
<sequence length="123" mass="14380">MLERLDPKKPYKFLPFLYLLSSDFLRVFKIKNRSSCVIRFHPPFSWAACNRKNSLETRLAYLLPPQCPRLFTSEWSLRNIFCATTLCCSGPPPHPFHPFVYFISTLFGDSRPRLCCDGMKRNA</sequence>
<reference evidence="1 2" key="1">
    <citation type="submission" date="2021-06" db="EMBL/GenBank/DDBJ databases">
        <title>Caerostris darwini draft genome.</title>
        <authorList>
            <person name="Kono N."/>
            <person name="Arakawa K."/>
        </authorList>
    </citation>
    <scope>NUCLEOTIDE SEQUENCE [LARGE SCALE GENOMIC DNA]</scope>
</reference>
<dbReference type="Proteomes" id="UP001054837">
    <property type="component" value="Unassembled WGS sequence"/>
</dbReference>
<dbReference type="AlphaFoldDB" id="A0AAV4RFD0"/>
<comment type="caution">
    <text evidence="1">The sequence shown here is derived from an EMBL/GenBank/DDBJ whole genome shotgun (WGS) entry which is preliminary data.</text>
</comment>
<accession>A0AAV4RFD0</accession>
<proteinExistence type="predicted"/>
<dbReference type="EMBL" id="BPLQ01006017">
    <property type="protein sequence ID" value="GIY19157.1"/>
    <property type="molecule type" value="Genomic_DNA"/>
</dbReference>